<dbReference type="Proteomes" id="UP001498771">
    <property type="component" value="Unassembled WGS sequence"/>
</dbReference>
<feature type="coiled-coil region" evidence="3">
    <location>
        <begin position="104"/>
        <end position="131"/>
    </location>
</feature>
<evidence type="ECO:0000256" key="2">
    <source>
        <dbReference type="ARBA" id="ARBA00019577"/>
    </source>
</evidence>
<dbReference type="GeneID" id="90041057"/>
<dbReference type="PANTHER" id="PTHR13073:SF0">
    <property type="entry name" value="BIOGENESIS OF LYSOSOME-RELATED ORGANELLES COMPLEX 1 SUBUNIT 1"/>
    <property type="match status" value="1"/>
</dbReference>
<dbReference type="RefSeq" id="XP_064765800.1">
    <property type="nucleotide sequence ID" value="XM_064915545.1"/>
</dbReference>
<evidence type="ECO:0000256" key="3">
    <source>
        <dbReference type="SAM" id="Coils"/>
    </source>
</evidence>
<dbReference type="EMBL" id="JBBJBU010000015">
    <property type="protein sequence ID" value="KAK7202767.1"/>
    <property type="molecule type" value="Genomic_DNA"/>
</dbReference>
<name>A0ABR1EYZ9_9ASCO</name>
<dbReference type="PANTHER" id="PTHR13073">
    <property type="entry name" value="BLOC-1 COMPLEX SUBUNIT 1"/>
    <property type="match status" value="1"/>
</dbReference>
<evidence type="ECO:0000313" key="4">
    <source>
        <dbReference type="EMBL" id="KAK7202767.1"/>
    </source>
</evidence>
<dbReference type="InterPro" id="IPR009395">
    <property type="entry name" value="BLOC1S1"/>
</dbReference>
<keyword evidence="5" id="KW-1185">Reference proteome</keyword>
<accession>A0ABR1EYZ9</accession>
<gene>
    <name evidence="4" type="ORF">BZA70DRAFT_93106</name>
</gene>
<dbReference type="Pfam" id="PF06320">
    <property type="entry name" value="GCN5L1"/>
    <property type="match status" value="1"/>
</dbReference>
<sequence>MSSASVVSSDGPIDSKVDVLQLPAVTADLRRQFYKDLQSLTQYVDRDLRQRITSVHANSKHIATQSKEIRVRTGALAKDATKWEELSGKATQALKEAGDVQNWAEILEVEISALEETMRIVRGEVDDEDEEDAALSSKS</sequence>
<comment type="caution">
    <text evidence="4">The sequence shown here is derived from an EMBL/GenBank/DDBJ whole genome shotgun (WGS) entry which is preliminary data.</text>
</comment>
<reference evidence="4 5" key="1">
    <citation type="submission" date="2024-03" db="EMBL/GenBank/DDBJ databases">
        <title>Genome-scale model development and genomic sequencing of the oleaginous clade Lipomyces.</title>
        <authorList>
            <consortium name="Lawrence Berkeley National Laboratory"/>
            <person name="Czajka J.J."/>
            <person name="Han Y."/>
            <person name="Kim J."/>
            <person name="Mondo S.J."/>
            <person name="Hofstad B.A."/>
            <person name="Robles A."/>
            <person name="Haridas S."/>
            <person name="Riley R."/>
            <person name="LaButti K."/>
            <person name="Pangilinan J."/>
            <person name="Andreopoulos W."/>
            <person name="Lipzen A."/>
            <person name="Yan J."/>
            <person name="Wang M."/>
            <person name="Ng V."/>
            <person name="Grigoriev I.V."/>
            <person name="Spatafora J.W."/>
            <person name="Magnuson J.K."/>
            <person name="Baker S.E."/>
            <person name="Pomraning K.R."/>
        </authorList>
    </citation>
    <scope>NUCLEOTIDE SEQUENCE [LARGE SCALE GENOMIC DNA]</scope>
    <source>
        <strain evidence="4 5">Phaff 52-87</strain>
    </source>
</reference>
<evidence type="ECO:0000256" key="1">
    <source>
        <dbReference type="ARBA" id="ARBA00007133"/>
    </source>
</evidence>
<proteinExistence type="inferred from homology"/>
<comment type="similarity">
    <text evidence="1">Belongs to the BLOC1S1 family.</text>
</comment>
<organism evidence="4 5">
    <name type="scientific">Myxozyma melibiosi</name>
    <dbReference type="NCBI Taxonomy" id="54550"/>
    <lineage>
        <taxon>Eukaryota</taxon>
        <taxon>Fungi</taxon>
        <taxon>Dikarya</taxon>
        <taxon>Ascomycota</taxon>
        <taxon>Saccharomycotina</taxon>
        <taxon>Lipomycetes</taxon>
        <taxon>Lipomycetales</taxon>
        <taxon>Lipomycetaceae</taxon>
        <taxon>Myxozyma</taxon>
    </lineage>
</organism>
<protein>
    <recommendedName>
        <fullName evidence="2">Biogenesis of lysosome-related organelles complex 1 subunit 1</fullName>
    </recommendedName>
</protein>
<evidence type="ECO:0000313" key="5">
    <source>
        <dbReference type="Proteomes" id="UP001498771"/>
    </source>
</evidence>
<keyword evidence="3" id="KW-0175">Coiled coil</keyword>